<keyword evidence="3 7" id="KW-0269">Exonuclease</keyword>
<comment type="caution">
    <text evidence="7">The sequence shown here is derived from an EMBL/GenBank/DDBJ whole genome shotgun (WGS) entry which is preliminary data.</text>
</comment>
<evidence type="ECO:0000256" key="2">
    <source>
        <dbReference type="ARBA" id="ARBA00022801"/>
    </source>
</evidence>
<dbReference type="PANTHER" id="PTHR30231:SF4">
    <property type="entry name" value="PROTEIN NEN2"/>
    <property type="match status" value="1"/>
</dbReference>
<feature type="region of interest" description="Disordered" evidence="4">
    <location>
        <begin position="150"/>
        <end position="174"/>
    </location>
</feature>
<dbReference type="GO" id="GO:0004527">
    <property type="term" value="F:exonuclease activity"/>
    <property type="evidence" value="ECO:0007669"/>
    <property type="project" value="UniProtKB-KW"/>
</dbReference>
<keyword evidence="5" id="KW-0472">Membrane</keyword>
<dbReference type="SUPFAM" id="SSF53098">
    <property type="entry name" value="Ribonuclease H-like"/>
    <property type="match status" value="1"/>
</dbReference>
<proteinExistence type="predicted"/>
<evidence type="ECO:0000259" key="6">
    <source>
        <dbReference type="SMART" id="SM00479"/>
    </source>
</evidence>
<gene>
    <name evidence="7" type="ORF">VB739_05985</name>
</gene>
<keyword evidence="8" id="KW-1185">Reference proteome</keyword>
<dbReference type="CDD" id="cd06127">
    <property type="entry name" value="DEDDh"/>
    <property type="match status" value="1"/>
</dbReference>
<evidence type="ECO:0000313" key="7">
    <source>
        <dbReference type="EMBL" id="MEA5442096.1"/>
    </source>
</evidence>
<feature type="domain" description="Exonuclease" evidence="6">
    <location>
        <begin position="197"/>
        <end position="358"/>
    </location>
</feature>
<keyword evidence="1" id="KW-0540">Nuclease</keyword>
<accession>A0ABU5SUA1</accession>
<protein>
    <submittedName>
        <fullName evidence="7">3'-5' exonuclease</fullName>
    </submittedName>
</protein>
<keyword evidence="5" id="KW-1133">Transmembrane helix</keyword>
<name>A0ABU5SUA1_9CYAN</name>
<sequence length="496" mass="52876">MTGSNAVMLTLALAFGLLASFGILRGLRAARRRASVHADLPAAVVASATLPAPTLATVAPVLPSAPLKATVHYTDAKGQSSVREVVIHSRKLQGEGRHALNVRESGNPTPKIYLIERISRLDYTVEGELWSLTSAGLIRELLVSAIPLKGERPPRHARPAPQTEPQEPEETVETSLAPAPLAGPAPLASLLPSGARGFAVIDLETTGFGADHRILEIAVLRLEPDGLLKDVWDTLVHPGMAIPGGKAQEKHRIHDRMVTNAPSFSAVAADLAARLDGHVLVAHNLPFDQGFLERRLAAVAGIRINLGRGLNTMQGRESLESLCQRLGVDLPPEQAHSALVDARALAQALLEGINHLKPAEAAVAVERNGATGGCELQPRSAVQTELQTTEVPEGWKSLPVPLVAGTEFIKTDVSDAVADALAQHLGLVYRKAQKVPVRRKPTFLLADDLASNNTKMREAKQLQLPVLLVCDIKDLAAGSEAMGWVYDPGEELSAMD</sequence>
<feature type="transmembrane region" description="Helical" evidence="5">
    <location>
        <begin position="6"/>
        <end position="24"/>
    </location>
</feature>
<dbReference type="PANTHER" id="PTHR30231">
    <property type="entry name" value="DNA POLYMERASE III SUBUNIT EPSILON"/>
    <property type="match status" value="1"/>
</dbReference>
<reference evidence="7 8" key="1">
    <citation type="submission" date="2023-12" db="EMBL/GenBank/DDBJ databases">
        <title>Baltic Sea Cyanobacteria.</title>
        <authorList>
            <person name="Delbaje E."/>
            <person name="Fewer D.P."/>
            <person name="Shishido T.K."/>
        </authorList>
    </citation>
    <scope>NUCLEOTIDE SEQUENCE [LARGE SCALE GENOMIC DNA]</scope>
    <source>
        <strain evidence="7 8">UHCC 0281</strain>
    </source>
</reference>
<evidence type="ECO:0000256" key="1">
    <source>
        <dbReference type="ARBA" id="ARBA00022722"/>
    </source>
</evidence>
<dbReference type="InterPro" id="IPR012337">
    <property type="entry name" value="RNaseH-like_sf"/>
</dbReference>
<keyword evidence="2" id="KW-0378">Hydrolase</keyword>
<dbReference type="Gene3D" id="3.30.420.10">
    <property type="entry name" value="Ribonuclease H-like superfamily/Ribonuclease H"/>
    <property type="match status" value="1"/>
</dbReference>
<dbReference type="Proteomes" id="UP001302329">
    <property type="component" value="Unassembled WGS sequence"/>
</dbReference>
<dbReference type="InterPro" id="IPR013520">
    <property type="entry name" value="Ribonucl_H"/>
</dbReference>
<dbReference type="Pfam" id="PF00929">
    <property type="entry name" value="RNase_T"/>
    <property type="match status" value="1"/>
</dbReference>
<dbReference type="InterPro" id="IPR036397">
    <property type="entry name" value="RNaseH_sf"/>
</dbReference>
<organism evidence="7 8">
    <name type="scientific">Cyanobium gracile UHCC 0281</name>
    <dbReference type="NCBI Taxonomy" id="3110309"/>
    <lineage>
        <taxon>Bacteria</taxon>
        <taxon>Bacillati</taxon>
        <taxon>Cyanobacteriota</taxon>
        <taxon>Cyanophyceae</taxon>
        <taxon>Synechococcales</taxon>
        <taxon>Prochlorococcaceae</taxon>
        <taxon>Cyanobium</taxon>
    </lineage>
</organism>
<dbReference type="EMBL" id="JAYGHY010000013">
    <property type="protein sequence ID" value="MEA5442096.1"/>
    <property type="molecule type" value="Genomic_DNA"/>
</dbReference>
<evidence type="ECO:0000256" key="3">
    <source>
        <dbReference type="ARBA" id="ARBA00022839"/>
    </source>
</evidence>
<evidence type="ECO:0000256" key="5">
    <source>
        <dbReference type="SAM" id="Phobius"/>
    </source>
</evidence>
<keyword evidence="5" id="KW-0812">Transmembrane</keyword>
<evidence type="ECO:0000313" key="8">
    <source>
        <dbReference type="Proteomes" id="UP001302329"/>
    </source>
</evidence>
<evidence type="ECO:0000256" key="4">
    <source>
        <dbReference type="SAM" id="MobiDB-lite"/>
    </source>
</evidence>
<dbReference type="SMART" id="SM00479">
    <property type="entry name" value="EXOIII"/>
    <property type="match status" value="1"/>
</dbReference>